<name>A0ABV3DG12_9ACTN</name>
<dbReference type="InterPro" id="IPR013324">
    <property type="entry name" value="RNA_pol_sigma_r3/r4-like"/>
</dbReference>
<keyword evidence="4" id="KW-0238">DNA-binding</keyword>
<dbReference type="InterPro" id="IPR014325">
    <property type="entry name" value="RNA_pol_sigma-E_actinobac"/>
</dbReference>
<evidence type="ECO:0000256" key="5">
    <source>
        <dbReference type="ARBA" id="ARBA00023163"/>
    </source>
</evidence>
<keyword evidence="5" id="KW-0804">Transcription</keyword>
<dbReference type="NCBIfam" id="TIGR02983">
    <property type="entry name" value="SigE-fam_strep"/>
    <property type="match status" value="1"/>
</dbReference>
<dbReference type="PANTHER" id="PTHR43133:SF50">
    <property type="entry name" value="ECF RNA POLYMERASE SIGMA FACTOR SIGM"/>
    <property type="match status" value="1"/>
</dbReference>
<keyword evidence="3" id="KW-0731">Sigma factor</keyword>
<evidence type="ECO:0000256" key="4">
    <source>
        <dbReference type="ARBA" id="ARBA00023125"/>
    </source>
</evidence>
<keyword evidence="2" id="KW-0805">Transcription regulation</keyword>
<dbReference type="Gene3D" id="1.10.1740.10">
    <property type="match status" value="1"/>
</dbReference>
<dbReference type="NCBIfam" id="TIGR02937">
    <property type="entry name" value="sigma70-ECF"/>
    <property type="match status" value="1"/>
</dbReference>
<dbReference type="RefSeq" id="WP_358353516.1">
    <property type="nucleotide sequence ID" value="NZ_JBEZFP010000030.1"/>
</dbReference>
<protein>
    <submittedName>
        <fullName evidence="8">SigE family RNA polymerase sigma factor</fullName>
    </submittedName>
</protein>
<dbReference type="InterPro" id="IPR036388">
    <property type="entry name" value="WH-like_DNA-bd_sf"/>
</dbReference>
<dbReference type="InterPro" id="IPR013249">
    <property type="entry name" value="RNA_pol_sigma70_r4_t2"/>
</dbReference>
<evidence type="ECO:0000259" key="6">
    <source>
        <dbReference type="Pfam" id="PF04542"/>
    </source>
</evidence>
<feature type="domain" description="RNA polymerase sigma factor 70 region 4 type 2" evidence="7">
    <location>
        <begin position="99"/>
        <end position="150"/>
    </location>
</feature>
<dbReference type="Gene3D" id="1.10.10.10">
    <property type="entry name" value="Winged helix-like DNA-binding domain superfamily/Winged helix DNA-binding domain"/>
    <property type="match status" value="1"/>
</dbReference>
<gene>
    <name evidence="8" type="ORF">AB0C36_14250</name>
</gene>
<dbReference type="InterPro" id="IPR014284">
    <property type="entry name" value="RNA_pol_sigma-70_dom"/>
</dbReference>
<dbReference type="Pfam" id="PF04542">
    <property type="entry name" value="Sigma70_r2"/>
    <property type="match status" value="1"/>
</dbReference>
<reference evidence="8 9" key="1">
    <citation type="submission" date="2024-06" db="EMBL/GenBank/DDBJ databases">
        <title>The Natural Products Discovery Center: Release of the First 8490 Sequenced Strains for Exploring Actinobacteria Biosynthetic Diversity.</title>
        <authorList>
            <person name="Kalkreuter E."/>
            <person name="Kautsar S.A."/>
            <person name="Yang D."/>
            <person name="Bader C.D."/>
            <person name="Teijaro C.N."/>
            <person name="Fluegel L."/>
            <person name="Davis C.M."/>
            <person name="Simpson J.R."/>
            <person name="Lauterbach L."/>
            <person name="Steele A.D."/>
            <person name="Gui C."/>
            <person name="Meng S."/>
            <person name="Li G."/>
            <person name="Viehrig K."/>
            <person name="Ye F."/>
            <person name="Su P."/>
            <person name="Kiefer A.F."/>
            <person name="Nichols A."/>
            <person name="Cepeda A.J."/>
            <person name="Yan W."/>
            <person name="Fan B."/>
            <person name="Jiang Y."/>
            <person name="Adhikari A."/>
            <person name="Zheng C.-J."/>
            <person name="Schuster L."/>
            <person name="Cowan T.M."/>
            <person name="Smanski M.J."/>
            <person name="Chevrette M.G."/>
            <person name="De Carvalho L.P.S."/>
            <person name="Shen B."/>
        </authorList>
    </citation>
    <scope>NUCLEOTIDE SEQUENCE [LARGE SCALE GENOMIC DNA]</scope>
    <source>
        <strain evidence="8 9">NPDC048946</strain>
    </source>
</reference>
<dbReference type="PANTHER" id="PTHR43133">
    <property type="entry name" value="RNA POLYMERASE ECF-TYPE SIGMA FACTO"/>
    <property type="match status" value="1"/>
</dbReference>
<keyword evidence="9" id="KW-1185">Reference proteome</keyword>
<dbReference type="EMBL" id="JBEZFP010000030">
    <property type="protein sequence ID" value="MEU8134663.1"/>
    <property type="molecule type" value="Genomic_DNA"/>
</dbReference>
<dbReference type="InterPro" id="IPR007627">
    <property type="entry name" value="RNA_pol_sigma70_r2"/>
</dbReference>
<proteinExistence type="inferred from homology"/>
<comment type="caution">
    <text evidence="8">The sequence shown here is derived from an EMBL/GenBank/DDBJ whole genome shotgun (WGS) entry which is preliminary data.</text>
</comment>
<dbReference type="Proteomes" id="UP001551482">
    <property type="component" value="Unassembled WGS sequence"/>
</dbReference>
<comment type="similarity">
    <text evidence="1">Belongs to the sigma-70 factor family. ECF subfamily.</text>
</comment>
<evidence type="ECO:0000256" key="2">
    <source>
        <dbReference type="ARBA" id="ARBA00023015"/>
    </source>
</evidence>
<dbReference type="InterPro" id="IPR039425">
    <property type="entry name" value="RNA_pol_sigma-70-like"/>
</dbReference>
<dbReference type="SUPFAM" id="SSF88659">
    <property type="entry name" value="Sigma3 and sigma4 domains of RNA polymerase sigma factors"/>
    <property type="match status" value="1"/>
</dbReference>
<dbReference type="SUPFAM" id="SSF88946">
    <property type="entry name" value="Sigma2 domain of RNA polymerase sigma factors"/>
    <property type="match status" value="1"/>
</dbReference>
<dbReference type="Pfam" id="PF08281">
    <property type="entry name" value="Sigma70_r4_2"/>
    <property type="match status" value="1"/>
</dbReference>
<sequence length="169" mass="19698">MDRQRDFTEYVHARQDRLFRTAYLLCGDRDRAQDLAQSTLARLFRHWRHAQRADSVDAYARAVMVRIHLNEQRRSRHERELHERIDPPTPPDRPEVRLTILDALAQLAPKARAVVVLRYWEDLSIETTAELLGCSEGNVKSQSSRALARLRELLPEHMLAATEPSPHDF</sequence>
<evidence type="ECO:0000313" key="9">
    <source>
        <dbReference type="Proteomes" id="UP001551482"/>
    </source>
</evidence>
<dbReference type="InterPro" id="IPR013325">
    <property type="entry name" value="RNA_pol_sigma_r2"/>
</dbReference>
<evidence type="ECO:0000259" key="7">
    <source>
        <dbReference type="Pfam" id="PF08281"/>
    </source>
</evidence>
<evidence type="ECO:0000313" key="8">
    <source>
        <dbReference type="EMBL" id="MEU8134663.1"/>
    </source>
</evidence>
<accession>A0ABV3DG12</accession>
<evidence type="ECO:0000256" key="3">
    <source>
        <dbReference type="ARBA" id="ARBA00023082"/>
    </source>
</evidence>
<organism evidence="8 9">
    <name type="scientific">Streptodolium elevatio</name>
    <dbReference type="NCBI Taxonomy" id="3157996"/>
    <lineage>
        <taxon>Bacteria</taxon>
        <taxon>Bacillati</taxon>
        <taxon>Actinomycetota</taxon>
        <taxon>Actinomycetes</taxon>
        <taxon>Kitasatosporales</taxon>
        <taxon>Streptomycetaceae</taxon>
        <taxon>Streptodolium</taxon>
    </lineage>
</organism>
<evidence type="ECO:0000256" key="1">
    <source>
        <dbReference type="ARBA" id="ARBA00010641"/>
    </source>
</evidence>
<feature type="domain" description="RNA polymerase sigma-70 region 2" evidence="6">
    <location>
        <begin position="12"/>
        <end position="76"/>
    </location>
</feature>
<dbReference type="CDD" id="cd06171">
    <property type="entry name" value="Sigma70_r4"/>
    <property type="match status" value="1"/>
</dbReference>